<protein>
    <recommendedName>
        <fullName evidence="2">YMGG-like Gly-zipper domain-containing protein</fullName>
    </recommendedName>
</protein>
<keyword evidence="4" id="KW-1185">Reference proteome</keyword>
<reference evidence="4" key="1">
    <citation type="submission" date="2018-05" db="EMBL/GenBank/DDBJ databases">
        <title>Zavarzinia sp. HR-AS.</title>
        <authorList>
            <person name="Lee Y."/>
            <person name="Jeon C.O."/>
        </authorList>
    </citation>
    <scope>NUCLEOTIDE SEQUENCE [LARGE SCALE GENOMIC DNA]</scope>
    <source>
        <strain evidence="4">DSM 1231</strain>
    </source>
</reference>
<feature type="transmembrane region" description="Helical" evidence="1">
    <location>
        <begin position="33"/>
        <end position="66"/>
    </location>
</feature>
<sequence>MAALLAVATLGLGACSGLNHQEQRALSGGAIGAGAGAAIGAITGGSAVTGALIGGAGGAAIGALTADDDQPRKRRR</sequence>
<evidence type="ECO:0000259" key="2">
    <source>
        <dbReference type="Pfam" id="PF13441"/>
    </source>
</evidence>
<accession>A0A317EFV5</accession>
<name>A0A317EFV5_9PROT</name>
<proteinExistence type="predicted"/>
<dbReference type="Pfam" id="PF13441">
    <property type="entry name" value="Gly-zipper_YMGG"/>
    <property type="match status" value="1"/>
</dbReference>
<evidence type="ECO:0000256" key="1">
    <source>
        <dbReference type="SAM" id="Phobius"/>
    </source>
</evidence>
<keyword evidence="1" id="KW-1133">Transmembrane helix</keyword>
<comment type="caution">
    <text evidence="3">The sequence shown here is derived from an EMBL/GenBank/DDBJ whole genome shotgun (WGS) entry which is preliminary data.</text>
</comment>
<dbReference type="Proteomes" id="UP000246077">
    <property type="component" value="Unassembled WGS sequence"/>
</dbReference>
<gene>
    <name evidence="3" type="ORF">DKG75_01835</name>
</gene>
<keyword evidence="1" id="KW-0472">Membrane</keyword>
<dbReference type="AlphaFoldDB" id="A0A317EFV5"/>
<feature type="domain" description="YMGG-like Gly-zipper" evidence="2">
    <location>
        <begin position="23"/>
        <end position="66"/>
    </location>
</feature>
<organism evidence="3 4">
    <name type="scientific">Zavarzinia compransoris</name>
    <dbReference type="NCBI Taxonomy" id="1264899"/>
    <lineage>
        <taxon>Bacteria</taxon>
        <taxon>Pseudomonadati</taxon>
        <taxon>Pseudomonadota</taxon>
        <taxon>Alphaproteobacteria</taxon>
        <taxon>Rhodospirillales</taxon>
        <taxon>Zavarziniaceae</taxon>
        <taxon>Zavarzinia</taxon>
    </lineage>
</organism>
<dbReference type="InterPro" id="IPR027367">
    <property type="entry name" value="Gly-zipper_YMGG"/>
</dbReference>
<dbReference type="EMBL" id="QGLF01000001">
    <property type="protein sequence ID" value="PWR24075.1"/>
    <property type="molecule type" value="Genomic_DNA"/>
</dbReference>
<keyword evidence="1" id="KW-0812">Transmembrane</keyword>
<evidence type="ECO:0000313" key="3">
    <source>
        <dbReference type="EMBL" id="PWR24075.1"/>
    </source>
</evidence>
<evidence type="ECO:0000313" key="4">
    <source>
        <dbReference type="Proteomes" id="UP000246077"/>
    </source>
</evidence>